<keyword evidence="4" id="KW-1185">Reference proteome</keyword>
<dbReference type="Proteomes" id="UP000193560">
    <property type="component" value="Unassembled WGS sequence"/>
</dbReference>
<dbReference type="Gene3D" id="2.60.40.2230">
    <property type="entry name" value="Uncharacterised protein YcnI-like PF07987, DUF1775"/>
    <property type="match status" value="1"/>
</dbReference>
<name>A0A1X2IAR7_9FUNG</name>
<dbReference type="EMBL" id="MCGE01000017">
    <property type="protein sequence ID" value="ORZ13036.1"/>
    <property type="molecule type" value="Genomic_DNA"/>
</dbReference>
<evidence type="ECO:0000313" key="4">
    <source>
        <dbReference type="Proteomes" id="UP000193560"/>
    </source>
</evidence>
<feature type="region of interest" description="Disordered" evidence="1">
    <location>
        <begin position="185"/>
        <end position="229"/>
    </location>
</feature>
<sequence>MRNFCCAKVINTRRKRQNFCNLFLLFNKQNKNWNIFKYISNPYQKMVYFGRSSLLAAVVGTLLIQGSEGHVEFKNDTVKPNTSLDTALVVPHGCSGSDTVGISVTAPESVAIGVVPQQVQNWTLVVNYRDATNKTVKDFSWTGGYLAHDGRQEFGVVLNIPQVDLSQKPNVTALFPTVQTCLNGTSNWTSDPKSSGYNSTRDKPSPQIVITNEEPETGSGSGSSTGNGGAATFAQGHSLPLLAAGLAIGAAVLL</sequence>
<evidence type="ECO:0000256" key="1">
    <source>
        <dbReference type="SAM" id="MobiDB-lite"/>
    </source>
</evidence>
<feature type="domain" description="YncI copper-binding" evidence="2">
    <location>
        <begin position="70"/>
        <end position="209"/>
    </location>
</feature>
<organism evidence="3 4">
    <name type="scientific">Absidia repens</name>
    <dbReference type="NCBI Taxonomy" id="90262"/>
    <lineage>
        <taxon>Eukaryota</taxon>
        <taxon>Fungi</taxon>
        <taxon>Fungi incertae sedis</taxon>
        <taxon>Mucoromycota</taxon>
        <taxon>Mucoromycotina</taxon>
        <taxon>Mucoromycetes</taxon>
        <taxon>Mucorales</taxon>
        <taxon>Cunninghamellaceae</taxon>
        <taxon>Absidia</taxon>
    </lineage>
</organism>
<evidence type="ECO:0000259" key="2">
    <source>
        <dbReference type="Pfam" id="PF07987"/>
    </source>
</evidence>
<dbReference type="STRING" id="90262.A0A1X2IAR7"/>
<protein>
    <recommendedName>
        <fullName evidence="2">YncI copper-binding domain-containing protein</fullName>
    </recommendedName>
</protein>
<dbReference type="OrthoDB" id="4234at2759"/>
<dbReference type="Pfam" id="PF07987">
    <property type="entry name" value="DUF1775"/>
    <property type="match status" value="1"/>
</dbReference>
<gene>
    <name evidence="3" type="ORF">BCR42DRAFT_378164</name>
</gene>
<dbReference type="InterPro" id="IPR038507">
    <property type="entry name" value="YcnI-like_sf"/>
</dbReference>
<feature type="compositionally biased region" description="Gly residues" evidence="1">
    <location>
        <begin position="219"/>
        <end position="229"/>
    </location>
</feature>
<reference evidence="3 4" key="1">
    <citation type="submission" date="2016-07" db="EMBL/GenBank/DDBJ databases">
        <title>Pervasive Adenine N6-methylation of Active Genes in Fungi.</title>
        <authorList>
            <consortium name="DOE Joint Genome Institute"/>
            <person name="Mondo S.J."/>
            <person name="Dannebaum R.O."/>
            <person name="Kuo R.C."/>
            <person name="Labutti K."/>
            <person name="Haridas S."/>
            <person name="Kuo A."/>
            <person name="Salamov A."/>
            <person name="Ahrendt S.R."/>
            <person name="Lipzen A."/>
            <person name="Sullivan W."/>
            <person name="Andreopoulos W.B."/>
            <person name="Clum A."/>
            <person name="Lindquist E."/>
            <person name="Daum C."/>
            <person name="Ramamoorthy G.K."/>
            <person name="Gryganskyi A."/>
            <person name="Culley D."/>
            <person name="Magnuson J.K."/>
            <person name="James T.Y."/>
            <person name="O'Malley M.A."/>
            <person name="Stajich J.E."/>
            <person name="Spatafora J.W."/>
            <person name="Visel A."/>
            <person name="Grigoriev I.V."/>
        </authorList>
    </citation>
    <scope>NUCLEOTIDE SEQUENCE [LARGE SCALE GENOMIC DNA]</scope>
    <source>
        <strain evidence="3 4">NRRL 1336</strain>
    </source>
</reference>
<evidence type="ECO:0000313" key="3">
    <source>
        <dbReference type="EMBL" id="ORZ13036.1"/>
    </source>
</evidence>
<feature type="compositionally biased region" description="Polar residues" evidence="1">
    <location>
        <begin position="185"/>
        <end position="199"/>
    </location>
</feature>
<dbReference type="AlphaFoldDB" id="A0A1X2IAR7"/>
<dbReference type="InterPro" id="IPR012533">
    <property type="entry name" value="YcnI-copper_dom"/>
</dbReference>
<proteinExistence type="predicted"/>
<accession>A0A1X2IAR7</accession>
<comment type="caution">
    <text evidence="3">The sequence shown here is derived from an EMBL/GenBank/DDBJ whole genome shotgun (WGS) entry which is preliminary data.</text>
</comment>